<evidence type="ECO:0000259" key="8">
    <source>
        <dbReference type="PROSITE" id="PS50883"/>
    </source>
</evidence>
<feature type="transmembrane region" description="Helical" evidence="5">
    <location>
        <begin position="49"/>
        <end position="65"/>
    </location>
</feature>
<feature type="domain" description="PAS" evidence="6">
    <location>
        <begin position="175"/>
        <end position="245"/>
    </location>
</feature>
<dbReference type="InterPro" id="IPR000700">
    <property type="entry name" value="PAS-assoc_C"/>
</dbReference>
<dbReference type="SMART" id="SM00091">
    <property type="entry name" value="PAS"/>
    <property type="match status" value="1"/>
</dbReference>
<dbReference type="Pfam" id="PF20969">
    <property type="entry name" value="MASE11"/>
    <property type="match status" value="1"/>
</dbReference>
<feature type="domain" description="PAC" evidence="7">
    <location>
        <begin position="249"/>
        <end position="301"/>
    </location>
</feature>
<dbReference type="KEGG" id="moz:MoryE10_10040"/>
<dbReference type="FunFam" id="3.20.20.450:FF:000001">
    <property type="entry name" value="Cyclic di-GMP phosphodiesterase yahA"/>
    <property type="match status" value="1"/>
</dbReference>
<protein>
    <recommendedName>
        <fullName evidence="2">cyclic-guanylate-specific phosphodiesterase</fullName>
        <ecNumber evidence="2">3.1.4.52</ecNumber>
    </recommendedName>
</protein>
<dbReference type="Pfam" id="PF00563">
    <property type="entry name" value="EAL"/>
    <property type="match status" value="1"/>
</dbReference>
<dbReference type="CDD" id="cd01949">
    <property type="entry name" value="GGDEF"/>
    <property type="match status" value="1"/>
</dbReference>
<dbReference type="Proteomes" id="UP000824988">
    <property type="component" value="Chromosome"/>
</dbReference>
<dbReference type="InterPro" id="IPR001610">
    <property type="entry name" value="PAC"/>
</dbReference>
<feature type="transmembrane region" description="Helical" evidence="5">
    <location>
        <begin position="93"/>
        <end position="111"/>
    </location>
</feature>
<dbReference type="PROSITE" id="PS50883">
    <property type="entry name" value="EAL"/>
    <property type="match status" value="1"/>
</dbReference>
<sequence length="735" mass="80876">MVLGSVAAVPSILISVSDGLWSIAVVDCVALLWLAFIRRRRESPFRWRARNFICLLYLLGLALLLKVGPAAQIYLMAGPVMTALLLGLRSALFALALNAATLLGVGYYANADIHLPGFAGAPLLEWIVITINFAFVNALMTVSSAVLLHKLEISLQKQSAITVSLAEGHERLRESEALYRATFENAPVGVSHLDLDGRWLAVNDELCEITGYSRDEMLSLRYGDIAEPEDVEADAPAMAALLRGDIPSLNREQRYIRKDGAPVWVHRRTSLVRNAAGDPKHLVVVATDITERVRYEVELEYQATHDALTGLANRNLLNDRLEQALAGASRHGRNVAVLFLDLDNFKIINDSLGHGVGDELIKSVGERLAGCVRDMDTVARAGGDEFVLILADAESENEVATAMSRILEVVAGLYQVARHELHVTCSIGASLFPRDGADPETLLKNADAAMYRAKEGGRNRCKFYQEEMNARLGQRLSLAAKLRHALERDELLLHYQPQVDLRSGAIVGAEALIRWRHPELGLVPPSQFIPIAEETGLIVPIGEWVLHAACVQAQSWAAMGLPRIRVAVNISARQFRHKGLLESIQQALRLSGIPPGYLEVEITESMIMYGPEETIRLLRNLKDLGLQIALDDFGTGFSSLSYLKRFPIDVLKIDQSFVRGIVSDREDAAIVKTVIGLAHSLELRTIAEGVETAEQAGLLRGWASDEVQGYHFSRPLDADAFIGRLREGRRFVIDG</sequence>
<name>A0A8D4VM55_9GAMM</name>
<evidence type="ECO:0000259" key="9">
    <source>
        <dbReference type="PROSITE" id="PS50887"/>
    </source>
</evidence>
<dbReference type="PANTHER" id="PTHR44757">
    <property type="entry name" value="DIGUANYLATE CYCLASE DGCP"/>
    <property type="match status" value="1"/>
</dbReference>
<dbReference type="InterPro" id="IPR048437">
    <property type="entry name" value="MASE11"/>
</dbReference>
<dbReference type="InterPro" id="IPR052155">
    <property type="entry name" value="Biofilm_reg_signaling"/>
</dbReference>
<accession>A0A8D4VM55</accession>
<evidence type="ECO:0000256" key="1">
    <source>
        <dbReference type="ARBA" id="ARBA00001946"/>
    </source>
</evidence>
<keyword evidence="5" id="KW-0472">Membrane</keyword>
<dbReference type="PROSITE" id="PS50113">
    <property type="entry name" value="PAC"/>
    <property type="match status" value="1"/>
</dbReference>
<feature type="transmembrane region" description="Helical" evidence="5">
    <location>
        <begin position="123"/>
        <end position="148"/>
    </location>
</feature>
<feature type="transmembrane region" description="Helical" evidence="5">
    <location>
        <begin position="20"/>
        <end position="37"/>
    </location>
</feature>
<evidence type="ECO:0000313" key="10">
    <source>
        <dbReference type="EMBL" id="BBL70398.1"/>
    </source>
</evidence>
<evidence type="ECO:0000313" key="11">
    <source>
        <dbReference type="Proteomes" id="UP000824988"/>
    </source>
</evidence>
<dbReference type="GO" id="GO:0071732">
    <property type="term" value="P:cellular response to nitric oxide"/>
    <property type="evidence" value="ECO:0007669"/>
    <property type="project" value="UniProtKB-ARBA"/>
</dbReference>
<evidence type="ECO:0000256" key="5">
    <source>
        <dbReference type="SAM" id="Phobius"/>
    </source>
</evidence>
<dbReference type="SMART" id="SM00086">
    <property type="entry name" value="PAC"/>
    <property type="match status" value="1"/>
</dbReference>
<keyword evidence="5" id="KW-0812">Transmembrane</keyword>
<dbReference type="GO" id="GO:0006355">
    <property type="term" value="P:regulation of DNA-templated transcription"/>
    <property type="evidence" value="ECO:0007669"/>
    <property type="project" value="InterPro"/>
</dbReference>
<dbReference type="Pfam" id="PF00990">
    <property type="entry name" value="GGDEF"/>
    <property type="match status" value="1"/>
</dbReference>
<gene>
    <name evidence="10" type="ORF">MoryE10_10040</name>
</gene>
<dbReference type="EC" id="3.1.4.52" evidence="2"/>
<dbReference type="InterPro" id="IPR013767">
    <property type="entry name" value="PAS_fold"/>
</dbReference>
<keyword evidence="11" id="KW-1185">Reference proteome</keyword>
<dbReference type="CDD" id="cd00130">
    <property type="entry name" value="PAS"/>
    <property type="match status" value="1"/>
</dbReference>
<organism evidence="10 11">
    <name type="scientific">Methylogaea oryzae</name>
    <dbReference type="NCBI Taxonomy" id="1295382"/>
    <lineage>
        <taxon>Bacteria</taxon>
        <taxon>Pseudomonadati</taxon>
        <taxon>Pseudomonadota</taxon>
        <taxon>Gammaproteobacteria</taxon>
        <taxon>Methylococcales</taxon>
        <taxon>Methylococcaceae</taxon>
        <taxon>Methylogaea</taxon>
    </lineage>
</organism>
<dbReference type="InterPro" id="IPR000014">
    <property type="entry name" value="PAS"/>
</dbReference>
<evidence type="ECO:0000256" key="3">
    <source>
        <dbReference type="ARBA" id="ARBA00022636"/>
    </source>
</evidence>
<comment type="catalytic activity">
    <reaction evidence="4">
        <text>3',3'-c-di-GMP + H2O = 5'-phosphoguanylyl(3'-&gt;5')guanosine + H(+)</text>
        <dbReference type="Rhea" id="RHEA:24902"/>
        <dbReference type="ChEBI" id="CHEBI:15377"/>
        <dbReference type="ChEBI" id="CHEBI:15378"/>
        <dbReference type="ChEBI" id="CHEBI:58754"/>
        <dbReference type="ChEBI" id="CHEBI:58805"/>
        <dbReference type="EC" id="3.1.4.52"/>
    </reaction>
    <physiologicalReaction direction="left-to-right" evidence="4">
        <dbReference type="Rhea" id="RHEA:24903"/>
    </physiologicalReaction>
</comment>
<dbReference type="PANTHER" id="PTHR44757:SF2">
    <property type="entry name" value="BIOFILM ARCHITECTURE MAINTENANCE PROTEIN MBAA"/>
    <property type="match status" value="1"/>
</dbReference>
<dbReference type="InterPro" id="IPR000160">
    <property type="entry name" value="GGDEF_dom"/>
</dbReference>
<dbReference type="SMART" id="SM00267">
    <property type="entry name" value="GGDEF"/>
    <property type="match status" value="1"/>
</dbReference>
<dbReference type="PROSITE" id="PS50887">
    <property type="entry name" value="GGDEF"/>
    <property type="match status" value="1"/>
</dbReference>
<dbReference type="GO" id="GO:0071111">
    <property type="term" value="F:cyclic-guanylate-specific phosphodiesterase activity"/>
    <property type="evidence" value="ECO:0007669"/>
    <property type="project" value="UniProtKB-EC"/>
</dbReference>
<dbReference type="AlphaFoldDB" id="A0A8D4VM55"/>
<evidence type="ECO:0000256" key="2">
    <source>
        <dbReference type="ARBA" id="ARBA00012282"/>
    </source>
</evidence>
<comment type="cofactor">
    <cofactor evidence="1">
        <name>Mg(2+)</name>
        <dbReference type="ChEBI" id="CHEBI:18420"/>
    </cofactor>
</comment>
<dbReference type="EMBL" id="AP019782">
    <property type="protein sequence ID" value="BBL70398.1"/>
    <property type="molecule type" value="Genomic_DNA"/>
</dbReference>
<dbReference type="InterPro" id="IPR001633">
    <property type="entry name" value="EAL_dom"/>
</dbReference>
<dbReference type="FunFam" id="3.30.70.270:FF:000001">
    <property type="entry name" value="Diguanylate cyclase domain protein"/>
    <property type="match status" value="1"/>
</dbReference>
<feature type="domain" description="EAL" evidence="8">
    <location>
        <begin position="475"/>
        <end position="729"/>
    </location>
</feature>
<feature type="domain" description="GGDEF" evidence="9">
    <location>
        <begin position="333"/>
        <end position="466"/>
    </location>
</feature>
<evidence type="ECO:0000259" key="6">
    <source>
        <dbReference type="PROSITE" id="PS50112"/>
    </source>
</evidence>
<evidence type="ECO:0000259" key="7">
    <source>
        <dbReference type="PROSITE" id="PS50113"/>
    </source>
</evidence>
<dbReference type="Pfam" id="PF00989">
    <property type="entry name" value="PAS"/>
    <property type="match status" value="1"/>
</dbReference>
<dbReference type="SMART" id="SM00052">
    <property type="entry name" value="EAL"/>
    <property type="match status" value="1"/>
</dbReference>
<proteinExistence type="predicted"/>
<dbReference type="CDD" id="cd01948">
    <property type="entry name" value="EAL"/>
    <property type="match status" value="1"/>
</dbReference>
<evidence type="ECO:0000256" key="4">
    <source>
        <dbReference type="ARBA" id="ARBA00051114"/>
    </source>
</evidence>
<dbReference type="NCBIfam" id="TIGR00229">
    <property type="entry name" value="sensory_box"/>
    <property type="match status" value="1"/>
</dbReference>
<dbReference type="NCBIfam" id="TIGR00254">
    <property type="entry name" value="GGDEF"/>
    <property type="match status" value="1"/>
</dbReference>
<keyword evidence="3" id="KW-0973">c-di-GMP</keyword>
<keyword evidence="5" id="KW-1133">Transmembrane helix</keyword>
<dbReference type="PROSITE" id="PS50112">
    <property type="entry name" value="PAS"/>
    <property type="match status" value="1"/>
</dbReference>
<reference evidence="10" key="1">
    <citation type="submission" date="2019-06" db="EMBL/GenBank/DDBJ databases">
        <title>Complete genome sequence of Methylogaea oryzae strain JCM16910.</title>
        <authorList>
            <person name="Asakawa S."/>
        </authorList>
    </citation>
    <scope>NUCLEOTIDE SEQUENCE</scope>
    <source>
        <strain evidence="10">E10</strain>
    </source>
</reference>